<evidence type="ECO:0000313" key="2">
    <source>
        <dbReference type="Proteomes" id="UP000293519"/>
    </source>
</evidence>
<accession>A0A4Q7M0Y5</accession>
<organism evidence="1 2">
    <name type="scientific">Microcella putealis</name>
    <dbReference type="NCBI Taxonomy" id="337005"/>
    <lineage>
        <taxon>Bacteria</taxon>
        <taxon>Bacillati</taxon>
        <taxon>Actinomycetota</taxon>
        <taxon>Actinomycetes</taxon>
        <taxon>Micrococcales</taxon>
        <taxon>Microbacteriaceae</taxon>
        <taxon>Microcella</taxon>
    </lineage>
</organism>
<keyword evidence="2" id="KW-1185">Reference proteome</keyword>
<dbReference type="AlphaFoldDB" id="A0A4Q7M0Y5"/>
<gene>
    <name evidence="1" type="ORF">EV141_0871</name>
</gene>
<dbReference type="OrthoDB" id="3404002at2"/>
<name>A0A4Q7M0Y5_9MICO</name>
<comment type="caution">
    <text evidence="1">The sequence shown here is derived from an EMBL/GenBank/DDBJ whole genome shotgun (WGS) entry which is preliminary data.</text>
</comment>
<dbReference type="EMBL" id="SGWW01000001">
    <property type="protein sequence ID" value="RZS59639.1"/>
    <property type="molecule type" value="Genomic_DNA"/>
</dbReference>
<sequence>MSDATFLERVAHIRAAFWEWDPIGVSDYRAANDDEYDHYVGRYLGRRADGASVEVAARDAAALLQCLTELDSVDPEHLVALLEAAERP</sequence>
<dbReference type="Proteomes" id="UP000293519">
    <property type="component" value="Unassembled WGS sequence"/>
</dbReference>
<evidence type="ECO:0000313" key="1">
    <source>
        <dbReference type="EMBL" id="RZS59639.1"/>
    </source>
</evidence>
<protein>
    <submittedName>
        <fullName evidence="1">Uncharacterized protein</fullName>
    </submittedName>
</protein>
<reference evidence="1 2" key="1">
    <citation type="journal article" date="2015" name="Stand. Genomic Sci.">
        <title>Genomic Encyclopedia of Bacterial and Archaeal Type Strains, Phase III: the genomes of soil and plant-associated and newly described type strains.</title>
        <authorList>
            <person name="Whitman W.B."/>
            <person name="Woyke T."/>
            <person name="Klenk H.P."/>
            <person name="Zhou Y."/>
            <person name="Lilburn T.G."/>
            <person name="Beck B.J."/>
            <person name="De Vos P."/>
            <person name="Vandamme P."/>
            <person name="Eisen J.A."/>
            <person name="Garrity G."/>
            <person name="Hugenholtz P."/>
            <person name="Kyrpides N.C."/>
        </authorList>
    </citation>
    <scope>NUCLEOTIDE SEQUENCE [LARGE SCALE GENOMIC DNA]</scope>
    <source>
        <strain evidence="1 2">CV2</strain>
    </source>
</reference>
<dbReference type="RefSeq" id="WP_130484707.1">
    <property type="nucleotide sequence ID" value="NZ_SGWW01000001.1"/>
</dbReference>
<proteinExistence type="predicted"/>